<sequence length="126" mass="13607">MTNGLPGTLQGRSLLTQQVSFFRLNFTHANKDQAMKIGTLPHGAVITSVKAFIKTAFSEAKLAIGVSPTGKEFGEKDIKTQGTQDFTATGQKEFVPYDEEITLYAKMDKSVASGEGVVVVQFVTNC</sequence>
<dbReference type="RefSeq" id="WP_183229323.1">
    <property type="nucleotide sequence ID" value="NZ_JACHIM010000011.1"/>
</dbReference>
<proteinExistence type="predicted"/>
<protein>
    <submittedName>
        <fullName evidence="1">Uncharacterized protein</fullName>
    </submittedName>
</protein>
<name>A0A840NWU2_9HYPH</name>
<comment type="caution">
    <text evidence="1">The sequence shown here is derived from an EMBL/GenBank/DDBJ whole genome shotgun (WGS) entry which is preliminary data.</text>
</comment>
<gene>
    <name evidence="1" type="ORF">HNQ69_001557</name>
</gene>
<evidence type="ECO:0000313" key="1">
    <source>
        <dbReference type="EMBL" id="MBB5074415.1"/>
    </source>
</evidence>
<evidence type="ECO:0000313" key="2">
    <source>
        <dbReference type="Proteomes" id="UP000561417"/>
    </source>
</evidence>
<keyword evidence="2" id="KW-1185">Reference proteome</keyword>
<reference evidence="1 2" key="1">
    <citation type="submission" date="2020-08" db="EMBL/GenBank/DDBJ databases">
        <title>Genomic Encyclopedia of Type Strains, Phase IV (KMG-IV): sequencing the most valuable type-strain genomes for metagenomic binning, comparative biology and taxonomic classification.</title>
        <authorList>
            <person name="Goeker M."/>
        </authorList>
    </citation>
    <scope>NUCLEOTIDE SEQUENCE [LARGE SCALE GENOMIC DNA]</scope>
    <source>
        <strain evidence="1 2">DSM 28538</strain>
    </source>
</reference>
<dbReference type="Proteomes" id="UP000561417">
    <property type="component" value="Unassembled WGS sequence"/>
</dbReference>
<dbReference type="AlphaFoldDB" id="A0A840NWU2"/>
<dbReference type="EMBL" id="JACHIM010000011">
    <property type="protein sequence ID" value="MBB5074415.1"/>
    <property type="molecule type" value="Genomic_DNA"/>
</dbReference>
<organism evidence="1 2">
    <name type="scientific">Bartonella callosciuri</name>
    <dbReference type="NCBI Taxonomy" id="686223"/>
    <lineage>
        <taxon>Bacteria</taxon>
        <taxon>Pseudomonadati</taxon>
        <taxon>Pseudomonadota</taxon>
        <taxon>Alphaproteobacteria</taxon>
        <taxon>Hyphomicrobiales</taxon>
        <taxon>Bartonellaceae</taxon>
        <taxon>Bartonella</taxon>
    </lineage>
</organism>
<accession>A0A840NWU2</accession>